<keyword evidence="2" id="KW-0520">NAD</keyword>
<comment type="cofactor">
    <cofactor evidence="1">
        <name>NAD(+)</name>
        <dbReference type="ChEBI" id="CHEBI:57540"/>
    </cofactor>
</comment>
<dbReference type="FunFam" id="3.40.50.720:FF:000418">
    <property type="entry name" value="UDP-glucose 4-epimerase 5"/>
    <property type="match status" value="1"/>
</dbReference>
<dbReference type="NCBIfam" id="TIGR01179">
    <property type="entry name" value="galE"/>
    <property type="match status" value="1"/>
</dbReference>
<feature type="domain" description="NAD-dependent epimerase/dehydratase" evidence="5">
    <location>
        <begin position="55"/>
        <end position="362"/>
    </location>
</feature>
<name>A0A517LAV4_9PEZI</name>
<evidence type="ECO:0000256" key="3">
    <source>
        <dbReference type="ARBA" id="ARBA00023235"/>
    </source>
</evidence>
<dbReference type="OrthoDB" id="9402762at2759"/>
<dbReference type="SUPFAM" id="SSF51735">
    <property type="entry name" value="NAD(P)-binding Rossmann-fold domains"/>
    <property type="match status" value="1"/>
</dbReference>
<evidence type="ECO:0000259" key="5">
    <source>
        <dbReference type="Pfam" id="PF01370"/>
    </source>
</evidence>
<dbReference type="PANTHER" id="PTHR43725:SF3">
    <property type="entry name" value="UDP-GLUCOSE 4-EPIMERASE (EUROFUNG)"/>
    <property type="match status" value="1"/>
</dbReference>
<dbReference type="STRING" id="50376.A0A517LAV4"/>
<evidence type="ECO:0000256" key="4">
    <source>
        <dbReference type="SAM" id="MobiDB-lite"/>
    </source>
</evidence>
<dbReference type="GO" id="GO:0006012">
    <property type="term" value="P:galactose metabolic process"/>
    <property type="evidence" value="ECO:0007669"/>
    <property type="project" value="InterPro"/>
</dbReference>
<dbReference type="PRINTS" id="PR01713">
    <property type="entry name" value="NUCEPIMERASE"/>
</dbReference>
<protein>
    <recommendedName>
        <fullName evidence="5">NAD-dependent epimerase/dehydratase domain-containing protein</fullName>
    </recommendedName>
</protein>
<dbReference type="AlphaFoldDB" id="A0A517LAV4"/>
<dbReference type="Gene3D" id="3.90.25.10">
    <property type="entry name" value="UDP-galactose 4-epimerase, domain 1"/>
    <property type="match status" value="1"/>
</dbReference>
<feature type="compositionally biased region" description="Polar residues" evidence="4">
    <location>
        <begin position="8"/>
        <end position="27"/>
    </location>
</feature>
<dbReference type="InterPro" id="IPR036291">
    <property type="entry name" value="NAD(P)-bd_dom_sf"/>
</dbReference>
<dbReference type="GO" id="GO:0003978">
    <property type="term" value="F:UDP-glucose 4-epimerase activity"/>
    <property type="evidence" value="ECO:0007669"/>
    <property type="project" value="InterPro"/>
</dbReference>
<dbReference type="InterPro" id="IPR005886">
    <property type="entry name" value="UDP_G4E"/>
</dbReference>
<evidence type="ECO:0000313" key="7">
    <source>
        <dbReference type="Proteomes" id="UP000316270"/>
    </source>
</evidence>
<dbReference type="Gene3D" id="3.40.50.720">
    <property type="entry name" value="NAD(P)-binding Rossmann-like Domain"/>
    <property type="match status" value="1"/>
</dbReference>
<reference evidence="6 7" key="1">
    <citation type="submission" date="2019-07" db="EMBL/GenBank/DDBJ databases">
        <title>Finished genome of Venturia effusa.</title>
        <authorList>
            <person name="Young C.A."/>
            <person name="Cox M.P."/>
            <person name="Ganley A.R.D."/>
            <person name="David W.J."/>
        </authorList>
    </citation>
    <scope>NUCLEOTIDE SEQUENCE [LARGE SCALE GENOMIC DNA]</scope>
    <source>
        <strain evidence="7">albino</strain>
    </source>
</reference>
<proteinExistence type="predicted"/>
<dbReference type="Proteomes" id="UP000316270">
    <property type="component" value="Chromosome 8"/>
</dbReference>
<evidence type="ECO:0000256" key="1">
    <source>
        <dbReference type="ARBA" id="ARBA00001911"/>
    </source>
</evidence>
<dbReference type="EMBL" id="CP042192">
    <property type="protein sequence ID" value="QDS72758.1"/>
    <property type="molecule type" value="Genomic_DNA"/>
</dbReference>
<dbReference type="CDD" id="cd05247">
    <property type="entry name" value="UDP_G4E_1_SDR_e"/>
    <property type="match status" value="1"/>
</dbReference>
<dbReference type="Pfam" id="PF01370">
    <property type="entry name" value="Epimerase"/>
    <property type="match status" value="1"/>
</dbReference>
<gene>
    <name evidence="6" type="ORF">FKW77_004199</name>
</gene>
<organism evidence="6 7">
    <name type="scientific">Venturia effusa</name>
    <dbReference type="NCBI Taxonomy" id="50376"/>
    <lineage>
        <taxon>Eukaryota</taxon>
        <taxon>Fungi</taxon>
        <taxon>Dikarya</taxon>
        <taxon>Ascomycota</taxon>
        <taxon>Pezizomycotina</taxon>
        <taxon>Dothideomycetes</taxon>
        <taxon>Pleosporomycetidae</taxon>
        <taxon>Venturiales</taxon>
        <taxon>Venturiaceae</taxon>
        <taxon>Venturia</taxon>
    </lineage>
</organism>
<dbReference type="GO" id="GO:0005829">
    <property type="term" value="C:cytosol"/>
    <property type="evidence" value="ECO:0007669"/>
    <property type="project" value="TreeGrafter"/>
</dbReference>
<feature type="region of interest" description="Disordered" evidence="4">
    <location>
        <begin position="1"/>
        <end position="28"/>
    </location>
</feature>
<evidence type="ECO:0000256" key="2">
    <source>
        <dbReference type="ARBA" id="ARBA00023027"/>
    </source>
</evidence>
<keyword evidence="3" id="KW-0413">Isomerase</keyword>
<keyword evidence="7" id="KW-1185">Reference proteome</keyword>
<dbReference type="InterPro" id="IPR001509">
    <property type="entry name" value="Epimerase_deHydtase"/>
</dbReference>
<sequence>MDSYPASRASTSSVSLGSNSPPTSSEASLVGARVTLPDLLNHQDLLPLDDSAQFVLVVGGLGFIGSHTTLELLKEGYNVIVVDDLSNSYGDVLSRVASLAQEHCKANRQKMPYLKFHHCDYRTSEMGYLLKQYDAPVYFSPSTPTPSETTPRTRSRISSVIHFAAFKAVEESIQSPLSYYQNNVCGLVDFLVLLKEHNITNFVFSSSATVYGEKTKTGKPLREADVVHHIEIHGNEARIPGVIGLTSPYGRTKYFCEAILADVAYADPSWKITALRYFNPVGCHESGLLGEDPRQKPTNLFPVIMSVLAGTKQTLEVFGSDWDTVDGTPVRDFIHVTDLARGHIAACVAQENQIPFRTYNLGTGKGSSVAEAIASFEAAASRKIPVIYAGRRPGDVGSCVAETEKVNRELGWKTEKTLDECARDAWNFMVKSKAANVC</sequence>
<dbReference type="PANTHER" id="PTHR43725">
    <property type="entry name" value="UDP-GLUCOSE 4-EPIMERASE"/>
    <property type="match status" value="1"/>
</dbReference>
<accession>A0A517LAV4</accession>
<evidence type="ECO:0000313" key="6">
    <source>
        <dbReference type="EMBL" id="QDS72758.1"/>
    </source>
</evidence>